<dbReference type="EMBL" id="JAUSTB010000003">
    <property type="protein sequence ID" value="MDQ0145282.1"/>
    <property type="molecule type" value="Genomic_DNA"/>
</dbReference>
<feature type="region of interest" description="Disordered" evidence="1">
    <location>
        <begin position="452"/>
        <end position="472"/>
    </location>
</feature>
<dbReference type="GO" id="GO:0016158">
    <property type="term" value="F:inositol hexakisphosphate 3-phosphatase activity"/>
    <property type="evidence" value="ECO:0007669"/>
    <property type="project" value="InterPro"/>
</dbReference>
<organism evidence="4 5">
    <name type="scientific">Pseudarthrobacter niigatensis</name>
    <dbReference type="NCBI Taxonomy" id="369935"/>
    <lineage>
        <taxon>Bacteria</taxon>
        <taxon>Bacillati</taxon>
        <taxon>Actinomycetota</taxon>
        <taxon>Actinomycetes</taxon>
        <taxon>Micrococcales</taxon>
        <taxon>Micrococcaceae</taxon>
        <taxon>Pseudarthrobacter</taxon>
    </lineage>
</organism>
<dbReference type="InterPro" id="IPR003431">
    <property type="entry name" value="B-propeller_Phytase"/>
</dbReference>
<comment type="caution">
    <text evidence="4">The sequence shown here is derived from an EMBL/GenBank/DDBJ whole genome shotgun (WGS) entry which is preliminary data.</text>
</comment>
<dbReference type="RefSeq" id="WP_307357960.1">
    <property type="nucleotide sequence ID" value="NZ_JAUSTB010000003.1"/>
</dbReference>
<feature type="chain" id="PRO_5042475100" evidence="2">
    <location>
        <begin position="32"/>
        <end position="677"/>
    </location>
</feature>
<dbReference type="AlphaFoldDB" id="A0AAJ1SQN3"/>
<proteinExistence type="predicted"/>
<name>A0AAJ1SQN3_9MICC</name>
<keyword evidence="5" id="KW-1185">Reference proteome</keyword>
<accession>A0AAJ1SQN3</accession>
<feature type="compositionally biased region" description="Low complexity" evidence="1">
    <location>
        <begin position="385"/>
        <end position="403"/>
    </location>
</feature>
<dbReference type="Pfam" id="PF02333">
    <property type="entry name" value="Phytase"/>
    <property type="match status" value="1"/>
</dbReference>
<gene>
    <name evidence="4" type="ORF">J2T23_001172</name>
</gene>
<protein>
    <submittedName>
        <fullName evidence="4">Myo-inositol-hexaphosphate 3-phosphohydrolase</fullName>
    </submittedName>
</protein>
<feature type="region of interest" description="Disordered" evidence="1">
    <location>
        <begin position="370"/>
        <end position="403"/>
    </location>
</feature>
<dbReference type="Gene3D" id="2.120.10.30">
    <property type="entry name" value="TolB, C-terminal domain"/>
    <property type="match status" value="1"/>
</dbReference>
<dbReference type="InterPro" id="IPR011042">
    <property type="entry name" value="6-blade_b-propeller_TolB-like"/>
</dbReference>
<evidence type="ECO:0000259" key="3">
    <source>
        <dbReference type="PROSITE" id="PS51662"/>
    </source>
</evidence>
<evidence type="ECO:0000256" key="2">
    <source>
        <dbReference type="SAM" id="SignalP"/>
    </source>
</evidence>
<evidence type="ECO:0000256" key="1">
    <source>
        <dbReference type="SAM" id="MobiDB-lite"/>
    </source>
</evidence>
<feature type="signal peptide" evidence="2">
    <location>
        <begin position="1"/>
        <end position="31"/>
    </location>
</feature>
<reference evidence="4 5" key="1">
    <citation type="submission" date="2023-07" db="EMBL/GenBank/DDBJ databases">
        <title>Sorghum-associated microbial communities from plants grown in Nebraska, USA.</title>
        <authorList>
            <person name="Schachtman D."/>
        </authorList>
    </citation>
    <scope>NUCLEOTIDE SEQUENCE [LARGE SCALE GENOMIC DNA]</scope>
    <source>
        <strain evidence="4 5">DS1001</strain>
    </source>
</reference>
<dbReference type="Proteomes" id="UP001239267">
    <property type="component" value="Unassembled WGS sequence"/>
</dbReference>
<feature type="compositionally biased region" description="Polar residues" evidence="1">
    <location>
        <begin position="456"/>
        <end position="471"/>
    </location>
</feature>
<dbReference type="PROSITE" id="PS51662">
    <property type="entry name" value="BP_PHYTASE"/>
    <property type="match status" value="1"/>
</dbReference>
<sequence length="677" mass="69040">MNSNSRFAAVLTAAGMLAGLLGGLGVLPANAAVAQVPATVETAPVHGTGDAADDAAIWIHPTDPARSTVIGTDKSTDGHGLVVYDLSGRELFYYPDGRMNNVDVRYNFPLGSSRVGLVGASNRVRSLDFYKVNESDRSLTKVGSFAPTANIATPRGFSFYHSPDTGKYYAYVTDVGKVEQWELDGSTGSVTGKLVRSWTVSGPAHTEGLVADDEMKRLYIAQEDIGGIWRIGAEPGDPTAGTRVVSTTESGGDIVQDIKGISIYYGSGGAGYLLAASQGSNRFHAYARDDNRPLGAFAIPAGNGIDAVTGMDGIDVTNFGVGGPFPQGFFVTQDTSNDTGNQNFKLVPWQSIAAAYSPALLVDPAYDQRKIGAGTSTPPPPGDTTPPETTITSGPPASSTSTSASFAFTSTEANSTFQCSLDGAARAGCTSPQGYAGLTVASHTFSVWATDPAGNTDPTPATQTWSVTSSPPGGGAGIVRESVSQATNTTAATTLRIPKPANVAQGDLLVGCVSLTGGTIGAAGVPAGWTGLASATSIANPKVYGYFKVATASEPPEYAWTTSSTTSGGGIARYSGALGPDTAATSGAGPAASAGTVPAVATSTANAMLVGCMSVNSSSVTLTSPDGMNQAVETGERRFELADGIQVAAGASGAKTWKFSAAREWAGWLAALRPKAP</sequence>
<evidence type="ECO:0000313" key="5">
    <source>
        <dbReference type="Proteomes" id="UP001239267"/>
    </source>
</evidence>
<evidence type="ECO:0000313" key="4">
    <source>
        <dbReference type="EMBL" id="MDQ0145282.1"/>
    </source>
</evidence>
<keyword evidence="2" id="KW-0732">Signal</keyword>
<feature type="domain" description="BPP" evidence="3">
    <location>
        <begin position="26"/>
        <end position="356"/>
    </location>
</feature>
<dbReference type="SUPFAM" id="SSF50956">
    <property type="entry name" value="Thermostable phytase (3-phytase)"/>
    <property type="match status" value="1"/>
</dbReference>